<keyword evidence="5" id="KW-0460">Magnesium</keyword>
<evidence type="ECO:0000313" key="8">
    <source>
        <dbReference type="Proteomes" id="UP000093943"/>
    </source>
</evidence>
<feature type="domain" description="PIN" evidence="6">
    <location>
        <begin position="2"/>
        <end position="121"/>
    </location>
</feature>
<dbReference type="GO" id="GO:0016787">
    <property type="term" value="F:hydrolase activity"/>
    <property type="evidence" value="ECO:0007669"/>
    <property type="project" value="UniProtKB-KW"/>
</dbReference>
<evidence type="ECO:0000259" key="6">
    <source>
        <dbReference type="Pfam" id="PF01850"/>
    </source>
</evidence>
<sequence length="142" mass="14839">MIVLDAYAVLAYLRDEPAAGAVAELLAGPTLLSAVNAAEVLDQLVRVYGRDADDVHADLALLAHTGMQLDAVSAEIGMLAGRLRARHYHRVRMPVSLADCVAAAAALSANRPLATADPPLAQLVRAEGGEVRALPDSRGQLP</sequence>
<protein>
    <recommendedName>
        <fullName evidence="6">PIN domain-containing protein</fullName>
    </recommendedName>
</protein>
<dbReference type="Gene3D" id="3.40.50.1010">
    <property type="entry name" value="5'-nuclease"/>
    <property type="match status" value="1"/>
</dbReference>
<dbReference type="GO" id="GO:0004518">
    <property type="term" value="F:nuclease activity"/>
    <property type="evidence" value="ECO:0007669"/>
    <property type="project" value="UniProtKB-KW"/>
</dbReference>
<dbReference type="InterPro" id="IPR029060">
    <property type="entry name" value="PIN-like_dom_sf"/>
</dbReference>
<dbReference type="SUPFAM" id="SSF88723">
    <property type="entry name" value="PIN domain-like"/>
    <property type="match status" value="1"/>
</dbReference>
<accession>A0A1A2Y8L0</accession>
<organism evidence="7 8">
    <name type="scientific">Mycolicibacter sinensis (strain JDM601)</name>
    <name type="common">Mycobacterium sinense</name>
    <dbReference type="NCBI Taxonomy" id="875328"/>
    <lineage>
        <taxon>Bacteria</taxon>
        <taxon>Bacillati</taxon>
        <taxon>Actinomycetota</taxon>
        <taxon>Actinomycetes</taxon>
        <taxon>Mycobacteriales</taxon>
        <taxon>Mycobacteriaceae</taxon>
        <taxon>Mycolicibacter</taxon>
    </lineage>
</organism>
<name>A0A1A2Y8L0_MYCSD</name>
<proteinExistence type="predicted"/>
<comment type="caution">
    <text evidence="7">The sequence shown here is derived from an EMBL/GenBank/DDBJ whole genome shotgun (WGS) entry which is preliminary data.</text>
</comment>
<gene>
    <name evidence="7" type="ORF">A5710_13340</name>
</gene>
<keyword evidence="2" id="KW-0540">Nuclease</keyword>
<dbReference type="OrthoDB" id="4753079at2"/>
<dbReference type="EMBL" id="LZKG01000019">
    <property type="protein sequence ID" value="OBI33617.1"/>
    <property type="molecule type" value="Genomic_DNA"/>
</dbReference>
<dbReference type="Proteomes" id="UP000093943">
    <property type="component" value="Unassembled WGS sequence"/>
</dbReference>
<evidence type="ECO:0000256" key="1">
    <source>
        <dbReference type="ARBA" id="ARBA00022649"/>
    </source>
</evidence>
<keyword evidence="4" id="KW-0378">Hydrolase</keyword>
<evidence type="ECO:0000256" key="3">
    <source>
        <dbReference type="ARBA" id="ARBA00022723"/>
    </source>
</evidence>
<evidence type="ECO:0000256" key="5">
    <source>
        <dbReference type="ARBA" id="ARBA00022842"/>
    </source>
</evidence>
<keyword evidence="1" id="KW-1277">Toxin-antitoxin system</keyword>
<dbReference type="Pfam" id="PF01850">
    <property type="entry name" value="PIN"/>
    <property type="match status" value="1"/>
</dbReference>
<reference evidence="8" key="1">
    <citation type="submission" date="2016-06" db="EMBL/GenBank/DDBJ databases">
        <authorList>
            <person name="Sutton G."/>
            <person name="Brinkac L."/>
            <person name="Sanka R."/>
            <person name="Adams M."/>
            <person name="Lau E."/>
            <person name="Sam S."/>
            <person name="Sreng N."/>
            <person name="Him V."/>
            <person name="Kerleguer A."/>
            <person name="Cheng S."/>
        </authorList>
    </citation>
    <scope>NUCLEOTIDE SEQUENCE [LARGE SCALE GENOMIC DNA]</scope>
    <source>
        <strain evidence="8">E1876</strain>
    </source>
</reference>
<dbReference type="RefSeq" id="WP_064920265.1">
    <property type="nucleotide sequence ID" value="NZ_LZJK01000027.1"/>
</dbReference>
<evidence type="ECO:0000256" key="4">
    <source>
        <dbReference type="ARBA" id="ARBA00022801"/>
    </source>
</evidence>
<keyword evidence="3" id="KW-0479">Metal-binding</keyword>
<dbReference type="AlphaFoldDB" id="A0A1A2Y8L0"/>
<evidence type="ECO:0000313" key="7">
    <source>
        <dbReference type="EMBL" id="OBI33617.1"/>
    </source>
</evidence>
<evidence type="ECO:0000256" key="2">
    <source>
        <dbReference type="ARBA" id="ARBA00022722"/>
    </source>
</evidence>
<dbReference type="InterPro" id="IPR002716">
    <property type="entry name" value="PIN_dom"/>
</dbReference>
<dbReference type="GO" id="GO:0046872">
    <property type="term" value="F:metal ion binding"/>
    <property type="evidence" value="ECO:0007669"/>
    <property type="project" value="UniProtKB-KW"/>
</dbReference>